<sequence>MDSSADFGARMVRYTLFVMVPPTDDDSDGFDSFQFVVTGPLLPRAGESLEFDGPGGFSLSLLVIEVTHWFFDAADESGQPFRLVVEAQPVPTGLADAQKLLDPTALEHWIGQHPTLALAA</sequence>
<evidence type="ECO:0000313" key="2">
    <source>
        <dbReference type="Proteomes" id="UP000523447"/>
    </source>
</evidence>
<keyword evidence="2" id="KW-1185">Reference proteome</keyword>
<comment type="caution">
    <text evidence="1">The sequence shown here is derived from an EMBL/GenBank/DDBJ whole genome shotgun (WGS) entry which is preliminary data.</text>
</comment>
<dbReference type="Proteomes" id="UP000523447">
    <property type="component" value="Unassembled WGS sequence"/>
</dbReference>
<accession>A0A7X6LZQ9</accession>
<reference evidence="1 2" key="1">
    <citation type="submission" date="2020-04" db="EMBL/GenBank/DDBJ databases">
        <title>MicrobeNet Type strains.</title>
        <authorList>
            <person name="Nicholson A.C."/>
        </authorList>
    </citation>
    <scope>NUCLEOTIDE SEQUENCE [LARGE SCALE GENOMIC DNA]</scope>
    <source>
        <strain evidence="1 2">DSM 44445</strain>
    </source>
</reference>
<organism evidence="1 2">
    <name type="scientific">Nocardia veterana</name>
    <dbReference type="NCBI Taxonomy" id="132249"/>
    <lineage>
        <taxon>Bacteria</taxon>
        <taxon>Bacillati</taxon>
        <taxon>Actinomycetota</taxon>
        <taxon>Actinomycetes</taxon>
        <taxon>Mycobacteriales</taxon>
        <taxon>Nocardiaceae</taxon>
        <taxon>Nocardia</taxon>
    </lineage>
</organism>
<dbReference type="EMBL" id="JAAXPE010000019">
    <property type="protein sequence ID" value="NKY87583.1"/>
    <property type="molecule type" value="Genomic_DNA"/>
</dbReference>
<evidence type="ECO:0000313" key="1">
    <source>
        <dbReference type="EMBL" id="NKY87583.1"/>
    </source>
</evidence>
<dbReference type="AlphaFoldDB" id="A0A7X6LZQ9"/>
<protein>
    <submittedName>
        <fullName evidence="1">Uncharacterized protein</fullName>
    </submittedName>
</protein>
<dbReference type="RefSeq" id="WP_040723935.1">
    <property type="nucleotide sequence ID" value="NZ_CAWPHS010000011.1"/>
</dbReference>
<gene>
    <name evidence="1" type="ORF">HGA07_18340</name>
</gene>
<proteinExistence type="predicted"/>
<name>A0A7X6LZQ9_9NOCA</name>